<dbReference type="OrthoDB" id="2749333at2759"/>
<evidence type="ECO:0000313" key="2">
    <source>
        <dbReference type="EMBL" id="OJT14208.1"/>
    </source>
</evidence>
<dbReference type="OMA" id="PLRFEEC"/>
<dbReference type="STRING" id="154538.A0A1M2W2X2"/>
<reference evidence="2 3" key="1">
    <citation type="submission" date="2016-10" db="EMBL/GenBank/DDBJ databases">
        <title>Genome sequence of the basidiomycete white-rot fungus Trametes pubescens.</title>
        <authorList>
            <person name="Makela M.R."/>
            <person name="Granchi Z."/>
            <person name="Peng M."/>
            <person name="De Vries R.P."/>
            <person name="Grigoriev I."/>
            <person name="Riley R."/>
            <person name="Hilden K."/>
        </authorList>
    </citation>
    <scope>NUCLEOTIDE SEQUENCE [LARGE SCALE GENOMIC DNA]</scope>
    <source>
        <strain evidence="2 3">FBCC735</strain>
    </source>
</reference>
<comment type="caution">
    <text evidence="2">The sequence shown here is derived from an EMBL/GenBank/DDBJ whole genome shotgun (WGS) entry which is preliminary data.</text>
</comment>
<keyword evidence="1" id="KW-1133">Transmembrane helix</keyword>
<dbReference type="Proteomes" id="UP000184267">
    <property type="component" value="Unassembled WGS sequence"/>
</dbReference>
<feature type="transmembrane region" description="Helical" evidence="1">
    <location>
        <begin position="288"/>
        <end position="309"/>
    </location>
</feature>
<evidence type="ECO:0000313" key="3">
    <source>
        <dbReference type="Proteomes" id="UP000184267"/>
    </source>
</evidence>
<dbReference type="EMBL" id="MNAD01000321">
    <property type="protein sequence ID" value="OJT14208.1"/>
    <property type="molecule type" value="Genomic_DNA"/>
</dbReference>
<organism evidence="2 3">
    <name type="scientific">Trametes pubescens</name>
    <name type="common">White-rot fungus</name>
    <dbReference type="NCBI Taxonomy" id="154538"/>
    <lineage>
        <taxon>Eukaryota</taxon>
        <taxon>Fungi</taxon>
        <taxon>Dikarya</taxon>
        <taxon>Basidiomycota</taxon>
        <taxon>Agaricomycotina</taxon>
        <taxon>Agaricomycetes</taxon>
        <taxon>Polyporales</taxon>
        <taxon>Polyporaceae</taxon>
        <taxon>Trametes</taxon>
    </lineage>
</organism>
<feature type="transmembrane region" description="Helical" evidence="1">
    <location>
        <begin position="184"/>
        <end position="201"/>
    </location>
</feature>
<gene>
    <name evidence="2" type="ORF">TRAPUB_9319</name>
</gene>
<dbReference type="AlphaFoldDB" id="A0A1M2W2X2"/>
<evidence type="ECO:0000256" key="1">
    <source>
        <dbReference type="SAM" id="Phobius"/>
    </source>
</evidence>
<accession>A0A1M2W2X2</accession>
<feature type="transmembrane region" description="Helical" evidence="1">
    <location>
        <begin position="264"/>
        <end position="282"/>
    </location>
</feature>
<protein>
    <submittedName>
        <fullName evidence="2">Uncharacterized protein</fullName>
    </submittedName>
</protein>
<name>A0A1M2W2X2_TRAPU</name>
<proteinExistence type="predicted"/>
<keyword evidence="3" id="KW-1185">Reference proteome</keyword>
<sequence>MPLLTPLANLNFSLDPTQIAGFLGADAALAAMMLPHIHGQRKWWGWYNCPGSYYLAKRYGQLARLKFWSPSYQSSAVPRELAEELTGVMGPAYTAARSGATLQSTGPLATMLVEECRELESIKIAGRHSAEMDVAIVKLEREPAELEYPRVPHTHSRRLALLPILVTMATGIACYHYGDFYSAAVIFFSALCHGIACQVMGNTRFTYQHRIPQQTARLASGWLEASRSFVVLCGTETAVAPITRGRFSLQFDESKGHGSREHSIVTGCSILLGIQFLLQLLLVPQGGLFGQTMFIASVVAAWFYHRLVLAHGKETVERRILMTDVLGEPEIQKFCFGTRTAAAVFAVLALRLHIGEDIERRLQALLPKDTPVWQLWHKVVSQKITLGQPLRFEECDWEWQKMQGLSFIEDSLLFLTLLKDAETAYATYAEYLPKTDLSRPAV</sequence>
<keyword evidence="1" id="KW-0472">Membrane</keyword>
<keyword evidence="1" id="KW-0812">Transmembrane</keyword>